<dbReference type="EMBL" id="BJXA01000027">
    <property type="protein sequence ID" value="GEM39714.1"/>
    <property type="molecule type" value="Genomic_DNA"/>
</dbReference>
<dbReference type="InterPro" id="IPR028978">
    <property type="entry name" value="Chorismate_lyase_/UTRA_dom_sf"/>
</dbReference>
<evidence type="ECO:0000313" key="2">
    <source>
        <dbReference type="Proteomes" id="UP000321424"/>
    </source>
</evidence>
<organism evidence="1 2">
    <name type="scientific">Nocardia ninae NBRC 108245</name>
    <dbReference type="NCBI Taxonomy" id="1210091"/>
    <lineage>
        <taxon>Bacteria</taxon>
        <taxon>Bacillati</taxon>
        <taxon>Actinomycetota</taxon>
        <taxon>Actinomycetes</taxon>
        <taxon>Mycobacteriales</taxon>
        <taxon>Nocardiaceae</taxon>
        <taxon>Nocardia</taxon>
    </lineage>
</organism>
<dbReference type="SUPFAM" id="SSF64288">
    <property type="entry name" value="Chorismate lyase-like"/>
    <property type="match status" value="1"/>
</dbReference>
<evidence type="ECO:0000313" key="1">
    <source>
        <dbReference type="EMBL" id="GEM39714.1"/>
    </source>
</evidence>
<sequence>MKIPTPLSPASAIPVTDFADPCTRALLANNGTTTLLLEAALRTSVTVVVHDQYLQSAGELPPEVGRALQLQGQHRVLVRHSILMTPDQRPVSCNRAIIAAALDSPLSALGDDRHTPLGRTLLSAGVEQYRQVLTTGHHPWPLAAEFRAAAGKTYLVGIDGRPRLHLTETYNPDLFSADLDPVT</sequence>
<dbReference type="Gene3D" id="3.40.1410.10">
    <property type="entry name" value="Chorismate lyase-like"/>
    <property type="match status" value="1"/>
</dbReference>
<protein>
    <recommendedName>
        <fullName evidence="3">Chorismate pyruvate-lyase</fullName>
    </recommendedName>
</protein>
<evidence type="ECO:0008006" key="3">
    <source>
        <dbReference type="Google" id="ProtNLM"/>
    </source>
</evidence>
<comment type="caution">
    <text evidence="1">The sequence shown here is derived from an EMBL/GenBank/DDBJ whole genome shotgun (WGS) entry which is preliminary data.</text>
</comment>
<dbReference type="AlphaFoldDB" id="A0A511MGE0"/>
<gene>
    <name evidence="1" type="ORF">NN4_42330</name>
</gene>
<reference evidence="1 2" key="1">
    <citation type="submission" date="2019-07" db="EMBL/GenBank/DDBJ databases">
        <title>Whole genome shotgun sequence of Nocardia ninae NBRC 108245.</title>
        <authorList>
            <person name="Hosoyama A."/>
            <person name="Uohara A."/>
            <person name="Ohji S."/>
            <person name="Ichikawa N."/>
        </authorList>
    </citation>
    <scope>NUCLEOTIDE SEQUENCE [LARGE SCALE GENOMIC DNA]</scope>
    <source>
        <strain evidence="1 2">NBRC 108245</strain>
    </source>
</reference>
<dbReference type="Proteomes" id="UP000321424">
    <property type="component" value="Unassembled WGS sequence"/>
</dbReference>
<proteinExistence type="predicted"/>
<dbReference type="RefSeq" id="WP_147133892.1">
    <property type="nucleotide sequence ID" value="NZ_BJXA01000027.1"/>
</dbReference>
<name>A0A511MGE0_9NOCA</name>
<dbReference type="OrthoDB" id="4497714at2"/>
<keyword evidence="2" id="KW-1185">Reference proteome</keyword>
<accession>A0A511MGE0</accession>